<dbReference type="AlphaFoldDB" id="A0A6J2XUC8"/>
<dbReference type="InParanoid" id="A0A6J2XUC8"/>
<protein>
    <submittedName>
        <fullName evidence="2">Uncharacterized protein LOC115881153</fullName>
    </submittedName>
</protein>
<evidence type="ECO:0000313" key="2">
    <source>
        <dbReference type="RefSeq" id="XP_030754390.1"/>
    </source>
</evidence>
<dbReference type="GeneID" id="115881153"/>
<organism evidence="1 2">
    <name type="scientific">Sitophilus oryzae</name>
    <name type="common">Rice weevil</name>
    <name type="synonym">Curculio oryzae</name>
    <dbReference type="NCBI Taxonomy" id="7048"/>
    <lineage>
        <taxon>Eukaryota</taxon>
        <taxon>Metazoa</taxon>
        <taxon>Ecdysozoa</taxon>
        <taxon>Arthropoda</taxon>
        <taxon>Hexapoda</taxon>
        <taxon>Insecta</taxon>
        <taxon>Pterygota</taxon>
        <taxon>Neoptera</taxon>
        <taxon>Endopterygota</taxon>
        <taxon>Coleoptera</taxon>
        <taxon>Polyphaga</taxon>
        <taxon>Cucujiformia</taxon>
        <taxon>Curculionidae</taxon>
        <taxon>Dryophthorinae</taxon>
        <taxon>Sitophilus</taxon>
    </lineage>
</organism>
<dbReference type="OrthoDB" id="6426745at2759"/>
<accession>A0A6J2XUC8</accession>
<dbReference type="Proteomes" id="UP000504635">
    <property type="component" value="Unplaced"/>
</dbReference>
<feature type="non-terminal residue" evidence="2">
    <location>
        <position position="1"/>
    </location>
</feature>
<gene>
    <name evidence="2" type="primary">LOC115881153</name>
</gene>
<keyword evidence="1" id="KW-1185">Reference proteome</keyword>
<dbReference type="KEGG" id="soy:115881153"/>
<reference evidence="2" key="1">
    <citation type="submission" date="2025-08" db="UniProtKB">
        <authorList>
            <consortium name="RefSeq"/>
        </authorList>
    </citation>
    <scope>IDENTIFICATION</scope>
    <source>
        <tissue evidence="2">Gonads</tissue>
    </source>
</reference>
<evidence type="ECO:0000313" key="1">
    <source>
        <dbReference type="Proteomes" id="UP000504635"/>
    </source>
</evidence>
<sequence length="143" mass="16364">DLAYLAAWSNLPDEHKRNLEALARAGTWYKNPPEQDDDSNYKRSIAYLAKNGQPPLMPLPLENQKRGIEALARNGDLLHRQTPQDLRTILEALYGKRKRSLSDPGSIQIQNTINDPSVAWLKQVIYPTLMASEVYKVWQGMEY</sequence>
<name>A0A6J2XUC8_SITOR</name>
<dbReference type="RefSeq" id="XP_030754390.1">
    <property type="nucleotide sequence ID" value="XM_030898530.1"/>
</dbReference>
<proteinExistence type="predicted"/>